<evidence type="ECO:0000313" key="8">
    <source>
        <dbReference type="Proteomes" id="UP000034680"/>
    </source>
</evidence>
<gene>
    <name evidence="7" type="ORF">UCDDA912_g07501</name>
</gene>
<dbReference type="GO" id="GO:0008198">
    <property type="term" value="F:ferrous iron binding"/>
    <property type="evidence" value="ECO:0007669"/>
    <property type="project" value="InterPro"/>
</dbReference>
<dbReference type="CDD" id="cd07363">
    <property type="entry name" value="45_DOPA_Dioxygenase"/>
    <property type="match status" value="1"/>
</dbReference>
<keyword evidence="3" id="KW-0479">Metal-binding</keyword>
<sequence>MTRGAVVSVSHGGGPLPVLGDPGHASIVKSLKKRVPEILKLGTPEAPRAIVVVTAHWSEAQPTISCGRAHSLYYDYGGFPREAYQLEYPAPGSPEVASEVKKALEGAGLRPVLDEKRGWDHGVFIPFMLIRPAADVPIVQLSVLRSEDPGEHIRMGRALSTLRDSNVAIVGSGFASLHNFALMRPLMGGDPSAVKEVRAVTGVFNKALTDAVQEKDPQERERRLVGWRDLPRAYDIHPRHAAEHFMPLLVCAGAGGHERAGAYKDDFGGVDIWSYHWS</sequence>
<comment type="cofactor">
    <cofactor evidence="1">
        <name>Zn(2+)</name>
        <dbReference type="ChEBI" id="CHEBI:29105"/>
    </cofactor>
</comment>
<keyword evidence="7" id="KW-0223">Dioxygenase</keyword>
<proteinExistence type="inferred from homology"/>
<dbReference type="Gene3D" id="3.40.830.10">
    <property type="entry name" value="LigB-like"/>
    <property type="match status" value="1"/>
</dbReference>
<comment type="similarity">
    <text evidence="2">Belongs to the DODA-type extradiol aromatic ring-opening dioxygenase family.</text>
</comment>
<organism evidence="7 8">
    <name type="scientific">Diaporthe ampelina</name>
    <dbReference type="NCBI Taxonomy" id="1214573"/>
    <lineage>
        <taxon>Eukaryota</taxon>
        <taxon>Fungi</taxon>
        <taxon>Dikarya</taxon>
        <taxon>Ascomycota</taxon>
        <taxon>Pezizomycotina</taxon>
        <taxon>Sordariomycetes</taxon>
        <taxon>Sordariomycetidae</taxon>
        <taxon>Diaporthales</taxon>
        <taxon>Diaporthaceae</taxon>
        <taxon>Diaporthe</taxon>
    </lineage>
</organism>
<feature type="domain" description="Extradiol ring-cleavage dioxygenase class III enzyme subunit B" evidence="6">
    <location>
        <begin position="37"/>
        <end position="258"/>
    </location>
</feature>
<evidence type="ECO:0000256" key="4">
    <source>
        <dbReference type="ARBA" id="ARBA00022833"/>
    </source>
</evidence>
<evidence type="ECO:0000259" key="6">
    <source>
        <dbReference type="Pfam" id="PF02900"/>
    </source>
</evidence>
<dbReference type="OrthoDB" id="7396853at2759"/>
<protein>
    <submittedName>
        <fullName evidence="7">Putative extradiol ring-cleavage dioxygenase class iii enzyme subunit b</fullName>
    </submittedName>
</protein>
<dbReference type="PANTHER" id="PTHR30096:SF0">
    <property type="entry name" value="4,5-DOPA DIOXYGENASE EXTRADIOL-LIKE PROTEIN"/>
    <property type="match status" value="1"/>
</dbReference>
<evidence type="ECO:0000256" key="2">
    <source>
        <dbReference type="ARBA" id="ARBA00007581"/>
    </source>
</evidence>
<dbReference type="GO" id="GO:0008270">
    <property type="term" value="F:zinc ion binding"/>
    <property type="evidence" value="ECO:0007669"/>
    <property type="project" value="InterPro"/>
</dbReference>
<evidence type="ECO:0000313" key="7">
    <source>
        <dbReference type="EMBL" id="KKY32521.1"/>
    </source>
</evidence>
<keyword evidence="8" id="KW-1185">Reference proteome</keyword>
<dbReference type="EMBL" id="LCUC01000298">
    <property type="protein sequence ID" value="KKY32521.1"/>
    <property type="molecule type" value="Genomic_DNA"/>
</dbReference>
<dbReference type="Pfam" id="PF02900">
    <property type="entry name" value="LigB"/>
    <property type="match status" value="1"/>
</dbReference>
<comment type="caution">
    <text evidence="7">The sequence shown here is derived from an EMBL/GenBank/DDBJ whole genome shotgun (WGS) entry which is preliminary data.</text>
</comment>
<reference evidence="7 8" key="1">
    <citation type="submission" date="2015-05" db="EMBL/GenBank/DDBJ databases">
        <title>Distinctive expansion of gene families associated with plant cell wall degradation and secondary metabolism in the genomes of grapevine trunk pathogens.</title>
        <authorList>
            <person name="Lawrence D.P."/>
            <person name="Travadon R."/>
            <person name="Rolshausen P.E."/>
            <person name="Baumgartner K."/>
        </authorList>
    </citation>
    <scope>NUCLEOTIDE SEQUENCE [LARGE SCALE GENOMIC DNA]</scope>
    <source>
        <strain evidence="7">DA912</strain>
    </source>
</reference>
<dbReference type="PANTHER" id="PTHR30096">
    <property type="entry name" value="4,5-DOPA DIOXYGENASE EXTRADIOL-LIKE PROTEIN"/>
    <property type="match status" value="1"/>
</dbReference>
<keyword evidence="5" id="KW-0560">Oxidoreductase</keyword>
<dbReference type="GO" id="GO:0016702">
    <property type="term" value="F:oxidoreductase activity, acting on single donors with incorporation of molecular oxygen, incorporation of two atoms of oxygen"/>
    <property type="evidence" value="ECO:0007669"/>
    <property type="project" value="UniProtKB-ARBA"/>
</dbReference>
<reference evidence="7 8" key="2">
    <citation type="submission" date="2015-05" db="EMBL/GenBank/DDBJ databases">
        <authorList>
            <person name="Morales-Cruz A."/>
            <person name="Amrine K.C."/>
            <person name="Cantu D."/>
        </authorList>
    </citation>
    <scope>NUCLEOTIDE SEQUENCE [LARGE SCALE GENOMIC DNA]</scope>
    <source>
        <strain evidence="7">DA912</strain>
    </source>
</reference>
<evidence type="ECO:0000256" key="5">
    <source>
        <dbReference type="ARBA" id="ARBA00023002"/>
    </source>
</evidence>
<dbReference type="InterPro" id="IPR004183">
    <property type="entry name" value="Xdiol_dOase_suB"/>
</dbReference>
<dbReference type="AlphaFoldDB" id="A0A0G2FEF8"/>
<name>A0A0G2FEF8_9PEZI</name>
<dbReference type="InterPro" id="IPR014436">
    <property type="entry name" value="Extradiol_dOase_DODA"/>
</dbReference>
<dbReference type="SUPFAM" id="SSF53213">
    <property type="entry name" value="LigB-like"/>
    <property type="match status" value="1"/>
</dbReference>
<dbReference type="PIRSF" id="PIRSF006157">
    <property type="entry name" value="Doxgns_DODA"/>
    <property type="match status" value="1"/>
</dbReference>
<keyword evidence="4" id="KW-0862">Zinc</keyword>
<dbReference type="Proteomes" id="UP000034680">
    <property type="component" value="Unassembled WGS sequence"/>
</dbReference>
<accession>A0A0G2FEF8</accession>
<evidence type="ECO:0000256" key="1">
    <source>
        <dbReference type="ARBA" id="ARBA00001947"/>
    </source>
</evidence>
<evidence type="ECO:0000256" key="3">
    <source>
        <dbReference type="ARBA" id="ARBA00022723"/>
    </source>
</evidence>
<dbReference type="STRING" id="1214573.A0A0G2FEF8"/>